<dbReference type="GO" id="GO:0005814">
    <property type="term" value="C:centriole"/>
    <property type="evidence" value="ECO:0007669"/>
    <property type="project" value="TreeGrafter"/>
</dbReference>
<dbReference type="GO" id="GO:0007020">
    <property type="term" value="P:microtubule nucleation"/>
    <property type="evidence" value="ECO:0007669"/>
    <property type="project" value="TreeGrafter"/>
</dbReference>
<evidence type="ECO:0000313" key="4">
    <source>
        <dbReference type="Proteomes" id="UP001181693"/>
    </source>
</evidence>
<dbReference type="PANTHER" id="PTHR46725">
    <property type="entry name" value="COILED-COIL DOMAIN-CONTAINING PROTEIN 57"/>
    <property type="match status" value="1"/>
</dbReference>
<feature type="region of interest" description="Disordered" evidence="2">
    <location>
        <begin position="863"/>
        <end position="906"/>
    </location>
</feature>
<dbReference type="EMBL" id="DYDO01000001">
    <property type="protein sequence ID" value="DBA32652.1"/>
    <property type="molecule type" value="Genomic_DNA"/>
</dbReference>
<sequence>MLSEERDLTNLLAKKEQEWKELQLRQIVFLQQSLKDAQKNHKEQKDKFDRLKKDFTHNLKVLAEREHELEQCEVMLRQLKVLENSKQSEISDLRVQIEKLQQELQREKKKYNDIESLYQMKIKEHQIEVDRVNSFKNTEIDRHLEEYEKIKRQLERKIEEVQGDLTLQRQELCLEFDCEIKKREHEFRVRLDEMSTVVLSHELKVKLLTKELDVMREMELKGTESLQHAEKTHQSLKEALRQKDFEMKNLLAVKDARIKELNGNVQTLQHQLKIQEEDFQLKHEQLDRCARERESALTSMKEAHNDQVQVLEKQKKELQMCVETLQMEQQRTQCNQQAVLEEKDSTIAKLKDDVDTLKTGWDSYIRQASQDTVNKDLQIQSLQETKEKLKAQIPKCQKDIGRYQQQLAGSVERERLLEQARVQVELDWQKRCEGIERTQYQKSEQLIEGLSNAKDQLEAELKEKERRMNELQLVVSTLTWERDRAVTIIKQQGTVTYTGDQTLPDKSDFASNEIQKLQEQNSELRQVIGQMRKEMEMLCEQIPSESHEGKEPPIDNIQGSAPTEDYVKSLEEEIKDLKQRNREMEEQIQLALSHKDTPDPLSTAKPVPPDNVYIQTHIRSLNETIAALRADKVASAAAAKRLEARTAHLESMVAELTQKVQQKQAEINQFQFQLNNETRHSQATIAGLQQRQSELELQLSETRKEAEEYFKGNLKQNLETVGLGNEVCALKLELASHRAPVVLSESESVKQLRQEVLTLQQKLASLNASGEGPSNFQILKNKLKEAVKKNSQLIMEKQQLIDMGNKLRAELSSVQANTSKYLVPKTPPSNFQETNPQNRLSELESLQYQLTSQELQYAQYQKTSRVSAENHSNTIAKPQYHRSSSAMQSSERKPTQKENIIPSPRVHHVNSARSLLSAPSLTVGDTSLQDLWKILDMGSSVSLLSSQEESRQGISKKVQLGNHRKDSTTLIPQYAMNKSPSKTGRPANTKHTKVKGMHGTPKIRNYNIKD</sequence>
<feature type="compositionally biased region" description="Polar residues" evidence="2">
    <location>
        <begin position="863"/>
        <end position="889"/>
    </location>
</feature>
<comment type="caution">
    <text evidence="3">The sequence shown here is derived from an EMBL/GenBank/DDBJ whole genome shotgun (WGS) entry which is preliminary data.</text>
</comment>
<dbReference type="PANTHER" id="PTHR46725:SF1">
    <property type="entry name" value="COILED-COIL DOMAIN-CONTAINING PROTEIN 57"/>
    <property type="match status" value="1"/>
</dbReference>
<gene>
    <name evidence="3" type="ORF">GDO54_000427</name>
</gene>
<feature type="coiled-coil region" evidence="1">
    <location>
        <begin position="440"/>
        <end position="481"/>
    </location>
</feature>
<name>A0AAV3B005_PYXAD</name>
<dbReference type="GO" id="GO:0060271">
    <property type="term" value="P:cilium assembly"/>
    <property type="evidence" value="ECO:0007669"/>
    <property type="project" value="TreeGrafter"/>
</dbReference>
<reference evidence="3" key="1">
    <citation type="thesis" date="2020" institute="ProQuest LLC" country="789 East Eisenhower Parkway, Ann Arbor, MI, USA">
        <title>Comparative Genomics and Chromosome Evolution.</title>
        <authorList>
            <person name="Mudd A.B."/>
        </authorList>
    </citation>
    <scope>NUCLEOTIDE SEQUENCE</scope>
    <source>
        <strain evidence="3">1538</strain>
        <tissue evidence="3">Blood</tissue>
    </source>
</reference>
<proteinExistence type="predicted"/>
<dbReference type="AlphaFoldDB" id="A0AAV3B005"/>
<dbReference type="GO" id="GO:0034451">
    <property type="term" value="C:centriolar satellite"/>
    <property type="evidence" value="ECO:0007669"/>
    <property type="project" value="TreeGrafter"/>
</dbReference>
<dbReference type="GO" id="GO:0045931">
    <property type="term" value="P:positive regulation of mitotic cell cycle"/>
    <property type="evidence" value="ECO:0007669"/>
    <property type="project" value="TreeGrafter"/>
</dbReference>
<evidence type="ECO:0000256" key="1">
    <source>
        <dbReference type="SAM" id="Coils"/>
    </source>
</evidence>
<dbReference type="GO" id="GO:0007099">
    <property type="term" value="P:centriole replication"/>
    <property type="evidence" value="ECO:0007669"/>
    <property type="project" value="TreeGrafter"/>
</dbReference>
<dbReference type="GO" id="GO:0005876">
    <property type="term" value="C:spindle microtubule"/>
    <property type="evidence" value="ECO:0007669"/>
    <property type="project" value="TreeGrafter"/>
</dbReference>
<dbReference type="InterPro" id="IPR042481">
    <property type="entry name" value="CCDC57"/>
</dbReference>
<keyword evidence="1" id="KW-0175">Coiled coil</keyword>
<evidence type="ECO:0000256" key="2">
    <source>
        <dbReference type="SAM" id="MobiDB-lite"/>
    </source>
</evidence>
<feature type="coiled-coil region" evidence="1">
    <location>
        <begin position="639"/>
        <end position="705"/>
    </location>
</feature>
<feature type="coiled-coil region" evidence="1">
    <location>
        <begin position="20"/>
        <end position="54"/>
    </location>
</feature>
<feature type="coiled-coil region" evidence="1">
    <location>
        <begin position="749"/>
        <end position="796"/>
    </location>
</feature>
<feature type="coiled-coil region" evidence="1">
    <location>
        <begin position="379"/>
        <end position="406"/>
    </location>
</feature>
<organism evidence="3 4">
    <name type="scientific">Pyxicephalus adspersus</name>
    <name type="common">African bullfrog</name>
    <dbReference type="NCBI Taxonomy" id="30357"/>
    <lineage>
        <taxon>Eukaryota</taxon>
        <taxon>Metazoa</taxon>
        <taxon>Chordata</taxon>
        <taxon>Craniata</taxon>
        <taxon>Vertebrata</taxon>
        <taxon>Euteleostomi</taxon>
        <taxon>Amphibia</taxon>
        <taxon>Batrachia</taxon>
        <taxon>Anura</taxon>
        <taxon>Neobatrachia</taxon>
        <taxon>Ranoidea</taxon>
        <taxon>Pyxicephalidae</taxon>
        <taxon>Pyxicephalinae</taxon>
        <taxon>Pyxicephalus</taxon>
    </lineage>
</organism>
<protein>
    <recommendedName>
        <fullName evidence="5">Coiled-coil domain-containing protein 57</fullName>
    </recommendedName>
</protein>
<dbReference type="Proteomes" id="UP001181693">
    <property type="component" value="Unassembled WGS sequence"/>
</dbReference>
<evidence type="ECO:0000313" key="3">
    <source>
        <dbReference type="EMBL" id="DBA32652.1"/>
    </source>
</evidence>
<feature type="coiled-coil region" evidence="1">
    <location>
        <begin position="507"/>
        <end position="541"/>
    </location>
</feature>
<feature type="coiled-coil region" evidence="1">
    <location>
        <begin position="567"/>
        <end position="594"/>
    </location>
</feature>
<feature type="region of interest" description="Disordered" evidence="2">
    <location>
        <begin position="977"/>
        <end position="1010"/>
    </location>
</feature>
<evidence type="ECO:0008006" key="5">
    <source>
        <dbReference type="Google" id="ProtNLM"/>
    </source>
</evidence>
<accession>A0AAV3B005</accession>
<keyword evidence="4" id="KW-1185">Reference proteome</keyword>
<feature type="coiled-coil region" evidence="1">
    <location>
        <begin position="251"/>
        <end position="331"/>
    </location>
</feature>
<feature type="coiled-coil region" evidence="1">
    <location>
        <begin position="83"/>
        <end position="171"/>
    </location>
</feature>
<feature type="region of interest" description="Disordered" evidence="2">
    <location>
        <begin position="543"/>
        <end position="562"/>
    </location>
</feature>